<name>A0A090QF34_NONUL</name>
<protein>
    <submittedName>
        <fullName evidence="1">Uncharacterized protein</fullName>
    </submittedName>
</protein>
<dbReference type="Proteomes" id="UP000029226">
    <property type="component" value="Unassembled WGS sequence"/>
</dbReference>
<dbReference type="InterPro" id="IPR054207">
    <property type="entry name" value="DUF6913"/>
</dbReference>
<gene>
    <name evidence="1" type="ORF">JCM19314_2002</name>
</gene>
<proteinExistence type="predicted"/>
<comment type="caution">
    <text evidence="1">The sequence shown here is derived from an EMBL/GenBank/DDBJ whole genome shotgun (WGS) entry which is preliminary data.</text>
</comment>
<evidence type="ECO:0000313" key="2">
    <source>
        <dbReference type="Proteomes" id="UP000029226"/>
    </source>
</evidence>
<dbReference type="AlphaFoldDB" id="A0A090QF34"/>
<dbReference type="Pfam" id="PF21857">
    <property type="entry name" value="DUF6913"/>
    <property type="match status" value="1"/>
</dbReference>
<reference evidence="1 2" key="1">
    <citation type="journal article" date="2014" name="Genome Announc.">
        <title>Draft Genome Sequences of Marine Flavobacterium Nonlabens Strains NR17, NR24, NR27, NR32, NR33, and Ara13.</title>
        <authorList>
            <person name="Nakanishi M."/>
            <person name="Meirelles P."/>
            <person name="Suzuki R."/>
            <person name="Takatani N."/>
            <person name="Mino S."/>
            <person name="Suda W."/>
            <person name="Oshima K."/>
            <person name="Hattori M."/>
            <person name="Ohkuma M."/>
            <person name="Hosokawa M."/>
            <person name="Miyashita K."/>
            <person name="Thompson F.L."/>
            <person name="Niwa A."/>
            <person name="Sawabe T."/>
            <person name="Sawabe T."/>
        </authorList>
    </citation>
    <scope>NUCLEOTIDE SEQUENCE [LARGE SCALE GENOMIC DNA]</scope>
    <source>
        <strain evidence="2">JCM19314</strain>
    </source>
</reference>
<dbReference type="EMBL" id="BBMM01000005">
    <property type="protein sequence ID" value="GAL00394.1"/>
    <property type="molecule type" value="Genomic_DNA"/>
</dbReference>
<evidence type="ECO:0000313" key="1">
    <source>
        <dbReference type="EMBL" id="GAL00394.1"/>
    </source>
</evidence>
<organism evidence="1 2">
    <name type="scientific">Nonlabens ulvanivorans</name>
    <name type="common">Persicivirga ulvanivorans</name>
    <dbReference type="NCBI Taxonomy" id="906888"/>
    <lineage>
        <taxon>Bacteria</taxon>
        <taxon>Pseudomonadati</taxon>
        <taxon>Bacteroidota</taxon>
        <taxon>Flavobacteriia</taxon>
        <taxon>Flavobacteriales</taxon>
        <taxon>Flavobacteriaceae</taxon>
        <taxon>Nonlabens</taxon>
    </lineage>
</organism>
<accession>A0A090QF34</accession>
<sequence length="38" mass="4366">MAYGSDNESLFDLSISVDLKDYKGLIIELKKYLKILTQ</sequence>